<accession>A0ABS4JRP7</accession>
<proteinExistence type="predicted"/>
<protein>
    <submittedName>
        <fullName evidence="2">Uncharacterized protein</fullName>
    </submittedName>
</protein>
<sequence length="40" mass="4499">MAEPSTKWYRSPAFIGLIITVAGFGLFTLGAWLVSEWLLR</sequence>
<name>A0ABS4JRP7_9FIRM</name>
<evidence type="ECO:0000313" key="2">
    <source>
        <dbReference type="EMBL" id="MBP2018206.1"/>
    </source>
</evidence>
<gene>
    <name evidence="2" type="ORF">J2Z79_001607</name>
</gene>
<comment type="caution">
    <text evidence="2">The sequence shown here is derived from an EMBL/GenBank/DDBJ whole genome shotgun (WGS) entry which is preliminary data.</text>
</comment>
<reference evidence="2 3" key="1">
    <citation type="submission" date="2021-03" db="EMBL/GenBank/DDBJ databases">
        <title>Genomic Encyclopedia of Type Strains, Phase IV (KMG-IV): sequencing the most valuable type-strain genomes for metagenomic binning, comparative biology and taxonomic classification.</title>
        <authorList>
            <person name="Goeker M."/>
        </authorList>
    </citation>
    <scope>NUCLEOTIDE SEQUENCE [LARGE SCALE GENOMIC DNA]</scope>
    <source>
        <strain evidence="2 3">DSM 27138</strain>
    </source>
</reference>
<dbReference type="EMBL" id="JAGGLG010000011">
    <property type="protein sequence ID" value="MBP2018206.1"/>
    <property type="molecule type" value="Genomic_DNA"/>
</dbReference>
<evidence type="ECO:0000313" key="3">
    <source>
        <dbReference type="Proteomes" id="UP001519289"/>
    </source>
</evidence>
<keyword evidence="1" id="KW-1133">Transmembrane helix</keyword>
<dbReference type="RefSeq" id="WP_280953648.1">
    <property type="nucleotide sequence ID" value="NZ_JAGGLG010000011.1"/>
</dbReference>
<keyword evidence="1" id="KW-0812">Transmembrane</keyword>
<feature type="transmembrane region" description="Helical" evidence="1">
    <location>
        <begin position="12"/>
        <end position="34"/>
    </location>
</feature>
<evidence type="ECO:0000256" key="1">
    <source>
        <dbReference type="SAM" id="Phobius"/>
    </source>
</evidence>
<keyword evidence="1" id="KW-0472">Membrane</keyword>
<dbReference type="Proteomes" id="UP001519289">
    <property type="component" value="Unassembled WGS sequence"/>
</dbReference>
<organism evidence="2 3">
    <name type="scientific">Symbiobacterium terraclitae</name>
    <dbReference type="NCBI Taxonomy" id="557451"/>
    <lineage>
        <taxon>Bacteria</taxon>
        <taxon>Bacillati</taxon>
        <taxon>Bacillota</taxon>
        <taxon>Clostridia</taxon>
        <taxon>Eubacteriales</taxon>
        <taxon>Symbiobacteriaceae</taxon>
        <taxon>Symbiobacterium</taxon>
    </lineage>
</organism>
<keyword evidence="3" id="KW-1185">Reference proteome</keyword>